<dbReference type="PROSITE" id="PS50297">
    <property type="entry name" value="ANK_REP_REGION"/>
    <property type="match status" value="3"/>
</dbReference>
<dbReference type="PRINTS" id="PR01415">
    <property type="entry name" value="ANKYRIN"/>
</dbReference>
<evidence type="ECO:0000313" key="3">
    <source>
        <dbReference type="Proteomes" id="UP000551443"/>
    </source>
</evidence>
<feature type="repeat" description="ANK" evidence="1">
    <location>
        <begin position="1"/>
        <end position="32"/>
    </location>
</feature>
<reference evidence="2 3" key="1">
    <citation type="submission" date="2019-09" db="EMBL/GenBank/DDBJ databases">
        <title>Bird 10,000 Genomes (B10K) Project - Family phase.</title>
        <authorList>
            <person name="Zhang G."/>
        </authorList>
    </citation>
    <scope>NUCLEOTIDE SEQUENCE [LARGE SCALE GENOMIC DNA]</scope>
    <source>
        <strain evidence="2">OUT-0059</strain>
        <tissue evidence="2">Muscle</tissue>
    </source>
</reference>
<dbReference type="Proteomes" id="UP000551443">
    <property type="component" value="Unassembled WGS sequence"/>
</dbReference>
<keyword evidence="1" id="KW-0040">ANK repeat</keyword>
<evidence type="ECO:0000313" key="2">
    <source>
        <dbReference type="EMBL" id="NXU87842.1"/>
    </source>
</evidence>
<name>A0A7L3PBR1_9DEND</name>
<dbReference type="SMART" id="SM00248">
    <property type="entry name" value="ANK"/>
    <property type="match status" value="3"/>
</dbReference>
<dbReference type="Pfam" id="PF12796">
    <property type="entry name" value="Ank_2"/>
    <property type="match status" value="2"/>
</dbReference>
<dbReference type="InterPro" id="IPR050657">
    <property type="entry name" value="Ankyrin_repeat_domain"/>
</dbReference>
<proteinExistence type="predicted"/>
<dbReference type="SUPFAM" id="SSF48403">
    <property type="entry name" value="Ankyrin repeat"/>
    <property type="match status" value="1"/>
</dbReference>
<dbReference type="InterPro" id="IPR002110">
    <property type="entry name" value="Ankyrin_rpt"/>
</dbReference>
<dbReference type="PANTHER" id="PTHR24147:SF53">
    <property type="entry name" value="ANKYRIN REPEAT DOMAIN 26"/>
    <property type="match status" value="1"/>
</dbReference>
<gene>
    <name evidence="2" type="primary">Ankrd7_0</name>
    <name evidence="2" type="ORF">XIPELE_R05665</name>
</gene>
<keyword evidence="3" id="KW-1185">Reference proteome</keyword>
<evidence type="ECO:0000256" key="1">
    <source>
        <dbReference type="PROSITE-ProRule" id="PRU00023"/>
    </source>
</evidence>
<sequence length="122" mass="13372">SRTPLHLACMNGREGIVGFLVRKNCNVNRRGKFNKTPLIQAVDRQHRDCASVLLEHGASHGLGAAGGNTALHSAVMVSNRSLVDLLLEYGADINVKNELGYTPLLLAITERRTEMIELLLQK</sequence>
<dbReference type="Gene3D" id="1.25.40.20">
    <property type="entry name" value="Ankyrin repeat-containing domain"/>
    <property type="match status" value="2"/>
</dbReference>
<dbReference type="EMBL" id="VZUH01003610">
    <property type="protein sequence ID" value="NXU87842.1"/>
    <property type="molecule type" value="Genomic_DNA"/>
</dbReference>
<protein>
    <submittedName>
        <fullName evidence="2">ANKR7 protein</fullName>
    </submittedName>
</protein>
<dbReference type="PROSITE" id="PS50088">
    <property type="entry name" value="ANK_REPEAT"/>
    <property type="match status" value="3"/>
</dbReference>
<comment type="caution">
    <text evidence="2">The sequence shown here is derived from an EMBL/GenBank/DDBJ whole genome shotgun (WGS) entry which is preliminary data.</text>
</comment>
<feature type="repeat" description="ANK" evidence="1">
    <location>
        <begin position="99"/>
        <end position="122"/>
    </location>
</feature>
<feature type="repeat" description="ANK" evidence="1">
    <location>
        <begin position="66"/>
        <end position="98"/>
    </location>
</feature>
<feature type="non-terminal residue" evidence="2">
    <location>
        <position position="122"/>
    </location>
</feature>
<dbReference type="PANTHER" id="PTHR24147">
    <property type="entry name" value="ANKYRIN REPEAT DOMAIN 36-RELATED"/>
    <property type="match status" value="1"/>
</dbReference>
<dbReference type="AlphaFoldDB" id="A0A7L3PBR1"/>
<organism evidence="2 3">
    <name type="scientific">Xiphorhynchus elegans</name>
    <name type="common">elegant woodcreeper</name>
    <dbReference type="NCBI Taxonomy" id="269412"/>
    <lineage>
        <taxon>Eukaryota</taxon>
        <taxon>Metazoa</taxon>
        <taxon>Chordata</taxon>
        <taxon>Craniata</taxon>
        <taxon>Vertebrata</taxon>
        <taxon>Euteleostomi</taxon>
        <taxon>Archelosauria</taxon>
        <taxon>Archosauria</taxon>
        <taxon>Dinosauria</taxon>
        <taxon>Saurischia</taxon>
        <taxon>Theropoda</taxon>
        <taxon>Coelurosauria</taxon>
        <taxon>Aves</taxon>
        <taxon>Neognathae</taxon>
        <taxon>Neoaves</taxon>
        <taxon>Telluraves</taxon>
        <taxon>Australaves</taxon>
        <taxon>Passeriformes</taxon>
        <taxon>Dendrocolaptidae</taxon>
        <taxon>Xiphorhynchus</taxon>
    </lineage>
</organism>
<dbReference type="InterPro" id="IPR036770">
    <property type="entry name" value="Ankyrin_rpt-contain_sf"/>
</dbReference>
<accession>A0A7L3PBR1</accession>
<feature type="non-terminal residue" evidence="2">
    <location>
        <position position="1"/>
    </location>
</feature>